<feature type="signal peptide" evidence="1">
    <location>
        <begin position="1"/>
        <end position="21"/>
    </location>
</feature>
<name>A0A2S9VGI4_9ALTE</name>
<feature type="chain" id="PRO_5015661551" evidence="1">
    <location>
        <begin position="22"/>
        <end position="252"/>
    </location>
</feature>
<reference evidence="3" key="1">
    <citation type="journal article" date="2020" name="Int. J. Syst. Evol. Microbiol.">
        <title>Alteromonas alba sp. nov., a marine bacterium isolated from the seawater of the West Pacific Ocean.</title>
        <authorList>
            <person name="Sun C."/>
            <person name="Wu Y.-H."/>
            <person name="Xamxidin M."/>
            <person name="Cheng H."/>
            <person name="Xu X.-W."/>
        </authorList>
    </citation>
    <scope>NUCLEOTIDE SEQUENCE [LARGE SCALE GENOMIC DNA]</scope>
    <source>
        <strain evidence="3">190</strain>
    </source>
</reference>
<keyword evidence="3" id="KW-1185">Reference proteome</keyword>
<gene>
    <name evidence="2" type="ORF">C6Y40_00330</name>
</gene>
<evidence type="ECO:0000313" key="3">
    <source>
        <dbReference type="Proteomes" id="UP000238949"/>
    </source>
</evidence>
<comment type="caution">
    <text evidence="2">The sequence shown here is derived from an EMBL/GenBank/DDBJ whole genome shotgun (WGS) entry which is preliminary data.</text>
</comment>
<dbReference type="AlphaFoldDB" id="A0A2S9VGI4"/>
<keyword evidence="1" id="KW-0732">Signal</keyword>
<dbReference type="EMBL" id="PVNP01000003">
    <property type="protein sequence ID" value="PRO75581.1"/>
    <property type="molecule type" value="Genomic_DNA"/>
</dbReference>
<sequence>MKNLGAYIVSACLATGSVAYATSLNGEHSESEENACRHHPTEYLNSLEKRQTVFQQIAQGILVRMDGRSWSRFVSEIFANKPSFELSLADGSFFISPDPTTQSLRATRIYGEGNAITFEVSTADRFNLSSHNPELDFKIHPLLSSIDGVQFSHLLVANRVMSLHDTLMSNCWRSFIETKGTLVASHPSDPSEGDGSFTDPFKGPHRTAKTTGWCVNTYKLCLSLGNVNVVSTSLACEPPFYITAKAQCGSEF</sequence>
<protein>
    <submittedName>
        <fullName evidence="2">Uncharacterized protein</fullName>
    </submittedName>
</protein>
<organism evidence="2 3">
    <name type="scientific">Alteromonas alba</name>
    <dbReference type="NCBI Taxonomy" id="2079529"/>
    <lineage>
        <taxon>Bacteria</taxon>
        <taxon>Pseudomonadati</taxon>
        <taxon>Pseudomonadota</taxon>
        <taxon>Gammaproteobacteria</taxon>
        <taxon>Alteromonadales</taxon>
        <taxon>Alteromonadaceae</taxon>
        <taxon>Alteromonas/Salinimonas group</taxon>
        <taxon>Alteromonas</taxon>
    </lineage>
</organism>
<accession>A0A2S9VGI4</accession>
<evidence type="ECO:0000256" key="1">
    <source>
        <dbReference type="SAM" id="SignalP"/>
    </source>
</evidence>
<evidence type="ECO:0000313" key="2">
    <source>
        <dbReference type="EMBL" id="PRO75581.1"/>
    </source>
</evidence>
<dbReference type="Proteomes" id="UP000238949">
    <property type="component" value="Unassembled WGS sequence"/>
</dbReference>
<dbReference type="RefSeq" id="WP_105932799.1">
    <property type="nucleotide sequence ID" value="NZ_PVNP01000003.1"/>
</dbReference>
<proteinExistence type="predicted"/>